<dbReference type="GO" id="GO:0005886">
    <property type="term" value="C:plasma membrane"/>
    <property type="evidence" value="ECO:0007669"/>
    <property type="project" value="UniProtKB-SubCell"/>
</dbReference>
<keyword evidence="11" id="KW-0443">Lipid metabolism</keyword>
<evidence type="ECO:0000313" key="21">
    <source>
        <dbReference type="Proteomes" id="UP000003987"/>
    </source>
</evidence>
<evidence type="ECO:0000256" key="11">
    <source>
        <dbReference type="ARBA" id="ARBA00023098"/>
    </source>
</evidence>
<keyword evidence="3" id="KW-1003">Cell membrane</keyword>
<evidence type="ECO:0000256" key="10">
    <source>
        <dbReference type="ARBA" id="ARBA00022989"/>
    </source>
</evidence>
<keyword evidence="12 19" id="KW-0472">Membrane</keyword>
<evidence type="ECO:0000256" key="1">
    <source>
        <dbReference type="ARBA" id="ARBA00004651"/>
    </source>
</evidence>
<dbReference type="STRING" id="575594.HMPREF0501_00169"/>
<proteinExistence type="inferred from homology"/>
<evidence type="ECO:0000256" key="2">
    <source>
        <dbReference type="ARBA" id="ARBA00005967"/>
    </source>
</evidence>
<evidence type="ECO:0000256" key="7">
    <source>
        <dbReference type="ARBA" id="ARBA00022741"/>
    </source>
</evidence>
<dbReference type="Proteomes" id="UP000003987">
    <property type="component" value="Unassembled WGS sequence"/>
</dbReference>
<dbReference type="OrthoDB" id="9789934at2"/>
<dbReference type="GO" id="GO:0016301">
    <property type="term" value="F:kinase activity"/>
    <property type="evidence" value="ECO:0007669"/>
    <property type="project" value="UniProtKB-KW"/>
</dbReference>
<keyword evidence="21" id="KW-1185">Reference proteome</keyword>
<dbReference type="GO" id="GO:0005524">
    <property type="term" value="F:ATP binding"/>
    <property type="evidence" value="ECO:0007669"/>
    <property type="project" value="UniProtKB-KW"/>
</dbReference>
<reference evidence="20 21" key="1">
    <citation type="submission" date="2009-06" db="EMBL/GenBank/DDBJ databases">
        <title>The Genome Sequence of Lactobacillus coleohominis strain 101-4-CHN.</title>
        <authorList>
            <consortium name="The Broad Institute Genome Sequencing Platform"/>
            <person name="Ward D."/>
            <person name="Young S.K."/>
            <person name="Zeng Q."/>
            <person name="Koehrsen M."/>
            <person name="Alvarado L."/>
            <person name="Berlin A."/>
            <person name="Borenstein D."/>
            <person name="Chen Z."/>
            <person name="Engels R."/>
            <person name="Freedman E."/>
            <person name="Gellesch M."/>
            <person name="Goldberg J."/>
            <person name="Griggs A."/>
            <person name="Gujja S."/>
            <person name="Heiman D."/>
            <person name="Hepburn T."/>
            <person name="Howarth C."/>
            <person name="Jen D."/>
            <person name="Larson L."/>
            <person name="Lewis B."/>
            <person name="Mehta T."/>
            <person name="Park D."/>
            <person name="Pearson M."/>
            <person name="Roberts A."/>
            <person name="Saif S."/>
            <person name="Shea T."/>
            <person name="Shenoy N."/>
            <person name="Sisk P."/>
            <person name="Stolte C."/>
            <person name="Sykes S."/>
            <person name="Walk T."/>
            <person name="White J."/>
            <person name="Yandava C."/>
            <person name="Liu Y."/>
            <person name="Xu Q."/>
            <person name="Lander E."/>
            <person name="Nusbaum C."/>
            <person name="Galagan J."/>
            <person name="Birren B."/>
        </authorList>
    </citation>
    <scope>NUCLEOTIDE SEQUENCE [LARGE SCALE GENOMIC DNA]</scope>
    <source>
        <strain evidence="20 21">101-4-CHN</strain>
    </source>
</reference>
<comment type="similarity">
    <text evidence="2">Belongs to the bacterial diacylglycerol kinase family.</text>
</comment>
<feature type="binding site" evidence="17">
    <location>
        <begin position="99"/>
        <end position="100"/>
    </location>
    <ligand>
        <name>ATP</name>
        <dbReference type="ChEBI" id="CHEBI:30616"/>
    </ligand>
</feature>
<evidence type="ECO:0000313" key="20">
    <source>
        <dbReference type="EMBL" id="EEU30764.1"/>
    </source>
</evidence>
<dbReference type="EMBL" id="GG698802">
    <property type="protein sequence ID" value="EEU30764.1"/>
    <property type="molecule type" value="Genomic_DNA"/>
</dbReference>
<protein>
    <submittedName>
        <fullName evidence="20">Putative undecaprenol kinase</fullName>
    </submittedName>
</protein>
<dbReference type="PANTHER" id="PTHR34299">
    <property type="entry name" value="DIACYLGLYCEROL KINASE"/>
    <property type="match status" value="1"/>
</dbReference>
<comment type="cofactor">
    <cofactor evidence="18">
        <name>Mg(2+)</name>
        <dbReference type="ChEBI" id="CHEBI:18420"/>
    </cofactor>
    <text evidence="18">Mn(2+), Zn(2+), Cd(2+) and Co(2+) support activity to lesser extents.</text>
</comment>
<evidence type="ECO:0000256" key="14">
    <source>
        <dbReference type="ARBA" id="ARBA00023264"/>
    </source>
</evidence>
<dbReference type="GO" id="GO:0008654">
    <property type="term" value="P:phospholipid biosynthetic process"/>
    <property type="evidence" value="ECO:0007669"/>
    <property type="project" value="UniProtKB-KW"/>
</dbReference>
<comment type="subcellular location">
    <subcellularLocation>
        <location evidence="1">Cell membrane</location>
        <topology evidence="1">Multi-pass membrane protein</topology>
    </subcellularLocation>
</comment>
<keyword evidence="5" id="KW-0808">Transferase</keyword>
<sequence>MGSPDKQTSKNHRLCQAMRHSVHGIWMVVSQERNMRYHIAASVLVVIAGLWLGLLPWEWLWLFLAIFTVFSAEFMNTVAETFCDLMVGHRFDLNVKKIKDVSAGAVLIAALFAVVVGLIIFGPRLLALIGR</sequence>
<evidence type="ECO:0000256" key="9">
    <source>
        <dbReference type="ARBA" id="ARBA00022840"/>
    </source>
</evidence>
<evidence type="ECO:0000256" key="5">
    <source>
        <dbReference type="ARBA" id="ARBA00022679"/>
    </source>
</evidence>
<evidence type="ECO:0000256" key="19">
    <source>
        <dbReference type="SAM" id="Phobius"/>
    </source>
</evidence>
<feature type="binding site" evidence="16">
    <location>
        <position position="73"/>
    </location>
    <ligand>
        <name>substrate</name>
    </ligand>
</feature>
<keyword evidence="8 20" id="KW-0418">Kinase</keyword>
<keyword evidence="10 19" id="KW-1133">Transmembrane helix</keyword>
<evidence type="ECO:0000256" key="6">
    <source>
        <dbReference type="ARBA" id="ARBA00022692"/>
    </source>
</evidence>
<dbReference type="PANTHER" id="PTHR34299:SF1">
    <property type="entry name" value="DIACYLGLYCEROL KINASE"/>
    <property type="match status" value="1"/>
</dbReference>
<name>C7XU03_9LACO</name>
<dbReference type="Pfam" id="PF01219">
    <property type="entry name" value="DAGK_prokar"/>
    <property type="match status" value="1"/>
</dbReference>
<dbReference type="RefSeq" id="WP_006915908.1">
    <property type="nucleotide sequence ID" value="NZ_GG698802.1"/>
</dbReference>
<keyword evidence="6 19" id="KW-0812">Transmembrane</keyword>
<feature type="active site" description="Proton acceptor" evidence="15">
    <location>
        <position position="73"/>
    </location>
</feature>
<keyword evidence="9 17" id="KW-0067">ATP-binding</keyword>
<dbReference type="CDD" id="cd14265">
    <property type="entry name" value="UDPK_IM_like"/>
    <property type="match status" value="1"/>
</dbReference>
<evidence type="ECO:0000256" key="12">
    <source>
        <dbReference type="ARBA" id="ARBA00023136"/>
    </source>
</evidence>
<evidence type="ECO:0000256" key="4">
    <source>
        <dbReference type="ARBA" id="ARBA00022516"/>
    </source>
</evidence>
<dbReference type="GO" id="GO:0046872">
    <property type="term" value="F:metal ion binding"/>
    <property type="evidence" value="ECO:0007669"/>
    <property type="project" value="UniProtKB-KW"/>
</dbReference>
<dbReference type="AlphaFoldDB" id="C7XU03"/>
<accession>C7XU03</accession>
<evidence type="ECO:0000256" key="18">
    <source>
        <dbReference type="PIRSR" id="PIRSR600829-4"/>
    </source>
</evidence>
<evidence type="ECO:0000256" key="8">
    <source>
        <dbReference type="ARBA" id="ARBA00022777"/>
    </source>
</evidence>
<evidence type="ECO:0000256" key="3">
    <source>
        <dbReference type="ARBA" id="ARBA00022475"/>
    </source>
</evidence>
<evidence type="ECO:0000256" key="17">
    <source>
        <dbReference type="PIRSR" id="PIRSR600829-3"/>
    </source>
</evidence>
<keyword evidence="4" id="KW-0444">Lipid biosynthesis</keyword>
<dbReference type="eggNOG" id="COG0818">
    <property type="taxonomic scope" value="Bacteria"/>
</dbReference>
<keyword evidence="13" id="KW-0594">Phospholipid biosynthesis</keyword>
<dbReference type="Gene3D" id="1.10.287.3610">
    <property type="match status" value="1"/>
</dbReference>
<dbReference type="InterPro" id="IPR033717">
    <property type="entry name" value="UDPK"/>
</dbReference>
<gene>
    <name evidence="20" type="ORF">HMPREF0501_00169</name>
</gene>
<feature type="binding site" evidence="18">
    <location>
        <position position="32"/>
    </location>
    <ligand>
        <name>a divalent metal cation</name>
        <dbReference type="ChEBI" id="CHEBI:60240"/>
    </ligand>
</feature>
<dbReference type="HOGENOM" id="CLU_112343_2_2_9"/>
<feature type="binding site" evidence="17">
    <location>
        <position position="80"/>
    </location>
    <ligand>
        <name>ATP</name>
        <dbReference type="ChEBI" id="CHEBI:30616"/>
    </ligand>
</feature>
<evidence type="ECO:0000256" key="15">
    <source>
        <dbReference type="PIRSR" id="PIRSR600829-1"/>
    </source>
</evidence>
<feature type="transmembrane region" description="Helical" evidence="19">
    <location>
        <begin position="100"/>
        <end position="121"/>
    </location>
</feature>
<dbReference type="InterPro" id="IPR036945">
    <property type="entry name" value="DAGK_sf"/>
</dbReference>
<organism evidence="20 21">
    <name type="scientific">Limosilactobacillus coleohominis 101-4-CHN</name>
    <dbReference type="NCBI Taxonomy" id="575594"/>
    <lineage>
        <taxon>Bacteria</taxon>
        <taxon>Bacillati</taxon>
        <taxon>Bacillota</taxon>
        <taxon>Bacilli</taxon>
        <taxon>Lactobacillales</taxon>
        <taxon>Lactobacillaceae</taxon>
        <taxon>Limosilactobacillus</taxon>
    </lineage>
</organism>
<feature type="binding site" evidence="17">
    <location>
        <position position="32"/>
    </location>
    <ligand>
        <name>ATP</name>
        <dbReference type="ChEBI" id="CHEBI:30616"/>
    </ligand>
</feature>
<keyword evidence="18" id="KW-0460">Magnesium</keyword>
<evidence type="ECO:0000256" key="16">
    <source>
        <dbReference type="PIRSR" id="PIRSR600829-2"/>
    </source>
</evidence>
<keyword evidence="18" id="KW-0479">Metal-binding</keyword>
<keyword evidence="14" id="KW-1208">Phospholipid metabolism</keyword>
<dbReference type="InterPro" id="IPR000829">
    <property type="entry name" value="DAGK"/>
</dbReference>
<feature type="binding site" evidence="18">
    <location>
        <position position="80"/>
    </location>
    <ligand>
        <name>a divalent metal cation</name>
        <dbReference type="ChEBI" id="CHEBI:60240"/>
    </ligand>
</feature>
<feature type="transmembrane region" description="Helical" evidence="19">
    <location>
        <begin position="37"/>
        <end position="54"/>
    </location>
</feature>
<keyword evidence="7 17" id="KW-0547">Nucleotide-binding</keyword>
<evidence type="ECO:0000256" key="13">
    <source>
        <dbReference type="ARBA" id="ARBA00023209"/>
    </source>
</evidence>